<keyword evidence="2 8" id="KW-0812">Transmembrane</keyword>
<feature type="transmembrane region" description="Helical" evidence="8">
    <location>
        <begin position="38"/>
        <end position="60"/>
    </location>
</feature>
<keyword evidence="5 8" id="KW-0472">Membrane</keyword>
<keyword evidence="11" id="KW-1185">Reference proteome</keyword>
<dbReference type="PANTHER" id="PTHR24243">
    <property type="entry name" value="G-PROTEIN COUPLED RECEPTOR"/>
    <property type="match status" value="1"/>
</dbReference>
<accession>A0AAU9WGS6</accession>
<dbReference type="PROSITE" id="PS50262">
    <property type="entry name" value="G_PROTEIN_RECEP_F1_2"/>
    <property type="match status" value="2"/>
</dbReference>
<feature type="domain" description="G-protein coupled receptors family 1 profile" evidence="9">
    <location>
        <begin position="387"/>
        <end position="550"/>
    </location>
</feature>
<name>A0AAU9WGS6_9CNID</name>
<keyword evidence="4" id="KW-0297">G-protein coupled receptor</keyword>
<protein>
    <recommendedName>
        <fullName evidence="9">G-protein coupled receptors family 1 profile domain-containing protein</fullName>
    </recommendedName>
</protein>
<evidence type="ECO:0000256" key="8">
    <source>
        <dbReference type="SAM" id="Phobius"/>
    </source>
</evidence>
<dbReference type="PRINTS" id="PR00237">
    <property type="entry name" value="GPCRRHODOPSN"/>
</dbReference>
<feature type="transmembrane region" description="Helical" evidence="8">
    <location>
        <begin position="159"/>
        <end position="178"/>
    </location>
</feature>
<proteinExistence type="predicted"/>
<dbReference type="GO" id="GO:0004930">
    <property type="term" value="F:G protein-coupled receptor activity"/>
    <property type="evidence" value="ECO:0007669"/>
    <property type="project" value="UniProtKB-KW"/>
</dbReference>
<dbReference type="EMBL" id="CALNXJ010000014">
    <property type="protein sequence ID" value="CAH3114043.1"/>
    <property type="molecule type" value="Genomic_DNA"/>
</dbReference>
<evidence type="ECO:0000256" key="6">
    <source>
        <dbReference type="ARBA" id="ARBA00023170"/>
    </source>
</evidence>
<gene>
    <name evidence="10" type="ORF">PMEA_00006025</name>
</gene>
<dbReference type="Gene3D" id="1.20.1070.10">
    <property type="entry name" value="Rhodopsin 7-helix transmembrane proteins"/>
    <property type="match status" value="2"/>
</dbReference>
<feature type="transmembrane region" description="Helical" evidence="8">
    <location>
        <begin position="439"/>
        <end position="457"/>
    </location>
</feature>
<feature type="transmembrane region" description="Helical" evidence="8">
    <location>
        <begin position="301"/>
        <end position="325"/>
    </location>
</feature>
<dbReference type="CDD" id="cd00637">
    <property type="entry name" value="7tm_classA_rhodopsin-like"/>
    <property type="match status" value="2"/>
</dbReference>
<evidence type="ECO:0000256" key="4">
    <source>
        <dbReference type="ARBA" id="ARBA00023040"/>
    </source>
</evidence>
<evidence type="ECO:0000256" key="2">
    <source>
        <dbReference type="ARBA" id="ARBA00022692"/>
    </source>
</evidence>
<dbReference type="SMART" id="SM01381">
    <property type="entry name" value="7TM_GPCR_Srsx"/>
    <property type="match status" value="1"/>
</dbReference>
<dbReference type="AlphaFoldDB" id="A0AAU9WGS6"/>
<feature type="transmembrane region" description="Helical" evidence="8">
    <location>
        <begin position="208"/>
        <end position="235"/>
    </location>
</feature>
<evidence type="ECO:0000256" key="5">
    <source>
        <dbReference type="ARBA" id="ARBA00023136"/>
    </source>
</evidence>
<keyword evidence="6" id="KW-0675">Receptor</keyword>
<evidence type="ECO:0000256" key="3">
    <source>
        <dbReference type="ARBA" id="ARBA00022989"/>
    </source>
</evidence>
<evidence type="ECO:0000256" key="7">
    <source>
        <dbReference type="ARBA" id="ARBA00023224"/>
    </source>
</evidence>
<reference evidence="10 11" key="1">
    <citation type="submission" date="2022-05" db="EMBL/GenBank/DDBJ databases">
        <authorList>
            <consortium name="Genoscope - CEA"/>
            <person name="William W."/>
        </authorList>
    </citation>
    <scope>NUCLEOTIDE SEQUENCE [LARGE SCALE GENOMIC DNA]</scope>
</reference>
<evidence type="ECO:0000313" key="11">
    <source>
        <dbReference type="Proteomes" id="UP001159428"/>
    </source>
</evidence>
<comment type="subcellular location">
    <subcellularLocation>
        <location evidence="1">Membrane</location>
        <topology evidence="1">Multi-pass membrane protein</topology>
    </subcellularLocation>
</comment>
<dbReference type="InterPro" id="IPR000276">
    <property type="entry name" value="GPCR_Rhodpsn"/>
</dbReference>
<feature type="domain" description="G-protein coupled receptors family 1 profile" evidence="9">
    <location>
        <begin position="51"/>
        <end position="322"/>
    </location>
</feature>
<evidence type="ECO:0000259" key="9">
    <source>
        <dbReference type="PROSITE" id="PS50262"/>
    </source>
</evidence>
<feature type="non-terminal residue" evidence="10">
    <location>
        <position position="550"/>
    </location>
</feature>
<feature type="transmembrane region" description="Helical" evidence="8">
    <location>
        <begin position="263"/>
        <end position="289"/>
    </location>
</feature>
<dbReference type="Pfam" id="PF00001">
    <property type="entry name" value="7tm_1"/>
    <property type="match status" value="2"/>
</dbReference>
<evidence type="ECO:0000256" key="1">
    <source>
        <dbReference type="ARBA" id="ARBA00004141"/>
    </source>
</evidence>
<organism evidence="10 11">
    <name type="scientific">Pocillopora meandrina</name>
    <dbReference type="NCBI Taxonomy" id="46732"/>
    <lineage>
        <taxon>Eukaryota</taxon>
        <taxon>Metazoa</taxon>
        <taxon>Cnidaria</taxon>
        <taxon>Anthozoa</taxon>
        <taxon>Hexacorallia</taxon>
        <taxon>Scleractinia</taxon>
        <taxon>Astrocoeniina</taxon>
        <taxon>Pocilloporidae</taxon>
        <taxon>Pocillopora</taxon>
    </lineage>
</organism>
<keyword evidence="3 8" id="KW-1133">Transmembrane helix</keyword>
<dbReference type="Proteomes" id="UP001159428">
    <property type="component" value="Unassembled WGS sequence"/>
</dbReference>
<dbReference type="SUPFAM" id="SSF81321">
    <property type="entry name" value="Family A G protein-coupled receptor-like"/>
    <property type="match status" value="2"/>
</dbReference>
<dbReference type="PANTHER" id="PTHR24243:SF208">
    <property type="entry name" value="PYROKININ-1 RECEPTOR"/>
    <property type="match status" value="1"/>
</dbReference>
<evidence type="ECO:0000313" key="10">
    <source>
        <dbReference type="EMBL" id="CAH3114043.1"/>
    </source>
</evidence>
<keyword evidence="7" id="KW-0807">Transducer</keyword>
<dbReference type="InterPro" id="IPR017452">
    <property type="entry name" value="GPCR_Rhodpsn_7TM"/>
</dbReference>
<sequence>MTFLSENSTQITIHAASSNSDQACEITADSAVEVTAKALAYIFIFMVSFFGNIFLLVVIYKNKQLRRSINYFVFNMAVSDPFNPLTVMTVKIVEIISGSESWKVDRPWLLGNILCKLAYFLPDVSLLVSIGSLLLISIDRLFAVVFPLKAKLISSKVRLISILITWCVAIVFHAPYFYSFKLILYENKTYCILNWGPALDHLKTHKGFVTASFITFILIPVIILVIVHSIIIWTIRKKNKKSKERLSCRQNHRDQQLRKIVQMTMAIIISFVTCMTPLFTYLFLLIFLWNWKTPPVCAFQTIIPFISVFLLHSWSAVNPCICFIFSKNYRNGLRQCFYCDGLSRRLSSLRENYRMRTMTSSYRDSSLQIHSSSIISGSESWKLDRPWLLGNILCKLAYFLPDVSLVVSIGSLLLISIERLIAVVFPLKAKLISSKVRLISILSTWFVAIAIHAPYFYSFKLIPYENETYCIMNWGPAFDHLKTHRGFVTATFITFIPIPICVLAILYGIIAWTIRKKNKKTKEKLSCHQGNRDQQLGKIVRLAMAIMISF</sequence>
<dbReference type="GO" id="GO:0016020">
    <property type="term" value="C:membrane"/>
    <property type="evidence" value="ECO:0007669"/>
    <property type="project" value="UniProtKB-SubCell"/>
</dbReference>
<feature type="transmembrane region" description="Helical" evidence="8">
    <location>
        <begin position="487"/>
        <end position="514"/>
    </location>
</feature>
<comment type="caution">
    <text evidence="10">The sequence shown here is derived from an EMBL/GenBank/DDBJ whole genome shotgun (WGS) entry which is preliminary data.</text>
</comment>